<accession>A0AAV7R0C4</accession>
<comment type="caution">
    <text evidence="2">The sequence shown here is derived from an EMBL/GenBank/DDBJ whole genome shotgun (WGS) entry which is preliminary data.</text>
</comment>
<reference evidence="2" key="1">
    <citation type="journal article" date="2022" name="bioRxiv">
        <title>Sequencing and chromosome-scale assembly of the giantPleurodeles waltlgenome.</title>
        <authorList>
            <person name="Brown T."/>
            <person name="Elewa A."/>
            <person name="Iarovenko S."/>
            <person name="Subramanian E."/>
            <person name="Araus A.J."/>
            <person name="Petzold A."/>
            <person name="Susuki M."/>
            <person name="Suzuki K.-i.T."/>
            <person name="Hayashi T."/>
            <person name="Toyoda A."/>
            <person name="Oliveira C."/>
            <person name="Osipova E."/>
            <person name="Leigh N.D."/>
            <person name="Simon A."/>
            <person name="Yun M.H."/>
        </authorList>
    </citation>
    <scope>NUCLEOTIDE SEQUENCE</scope>
    <source>
        <strain evidence="2">20211129_DDA</strain>
        <tissue evidence="2">Liver</tissue>
    </source>
</reference>
<feature type="compositionally biased region" description="Polar residues" evidence="1">
    <location>
        <begin position="69"/>
        <end position="81"/>
    </location>
</feature>
<feature type="compositionally biased region" description="Basic and acidic residues" evidence="1">
    <location>
        <begin position="35"/>
        <end position="56"/>
    </location>
</feature>
<evidence type="ECO:0000313" key="2">
    <source>
        <dbReference type="EMBL" id="KAJ1145584.1"/>
    </source>
</evidence>
<protein>
    <submittedName>
        <fullName evidence="2">Uncharacterized protein</fullName>
    </submittedName>
</protein>
<keyword evidence="3" id="KW-1185">Reference proteome</keyword>
<name>A0AAV7R0C4_PLEWA</name>
<dbReference type="AlphaFoldDB" id="A0AAV7R0C4"/>
<organism evidence="2 3">
    <name type="scientific">Pleurodeles waltl</name>
    <name type="common">Iberian ribbed newt</name>
    <dbReference type="NCBI Taxonomy" id="8319"/>
    <lineage>
        <taxon>Eukaryota</taxon>
        <taxon>Metazoa</taxon>
        <taxon>Chordata</taxon>
        <taxon>Craniata</taxon>
        <taxon>Vertebrata</taxon>
        <taxon>Euteleostomi</taxon>
        <taxon>Amphibia</taxon>
        <taxon>Batrachia</taxon>
        <taxon>Caudata</taxon>
        <taxon>Salamandroidea</taxon>
        <taxon>Salamandridae</taxon>
        <taxon>Pleurodelinae</taxon>
        <taxon>Pleurodeles</taxon>
    </lineage>
</organism>
<evidence type="ECO:0000313" key="3">
    <source>
        <dbReference type="Proteomes" id="UP001066276"/>
    </source>
</evidence>
<dbReference type="Proteomes" id="UP001066276">
    <property type="component" value="Chromosome 6"/>
</dbReference>
<gene>
    <name evidence="2" type="ORF">NDU88_011870</name>
</gene>
<evidence type="ECO:0000256" key="1">
    <source>
        <dbReference type="SAM" id="MobiDB-lite"/>
    </source>
</evidence>
<dbReference type="EMBL" id="JANPWB010000010">
    <property type="protein sequence ID" value="KAJ1145584.1"/>
    <property type="molecule type" value="Genomic_DNA"/>
</dbReference>
<feature type="compositionally biased region" description="Basic and acidic residues" evidence="1">
    <location>
        <begin position="106"/>
        <end position="119"/>
    </location>
</feature>
<sequence length="119" mass="13055">MKDTEASQRAVLSIGFLPKPRDSETVKGAGPPTQGREEELRGGDRRRWRGKQEKNSGGRGTKTLRKTSGPVSANLESSRSPESCGFDNVKRITGPGEHTNEPATLQEKRGQARPLKEEE</sequence>
<proteinExistence type="predicted"/>
<feature type="region of interest" description="Disordered" evidence="1">
    <location>
        <begin position="1"/>
        <end position="119"/>
    </location>
</feature>